<keyword evidence="2" id="KW-0732">Signal</keyword>
<organism evidence="3 4">
    <name type="scientific">Globodera rostochiensis</name>
    <name type="common">Golden nematode worm</name>
    <name type="synonym">Heterodera rostochiensis</name>
    <dbReference type="NCBI Taxonomy" id="31243"/>
    <lineage>
        <taxon>Eukaryota</taxon>
        <taxon>Metazoa</taxon>
        <taxon>Ecdysozoa</taxon>
        <taxon>Nematoda</taxon>
        <taxon>Chromadorea</taxon>
        <taxon>Rhabditida</taxon>
        <taxon>Tylenchina</taxon>
        <taxon>Tylenchomorpha</taxon>
        <taxon>Tylenchoidea</taxon>
        <taxon>Heteroderidae</taxon>
        <taxon>Heteroderinae</taxon>
        <taxon>Globodera</taxon>
    </lineage>
</organism>
<feature type="region of interest" description="Disordered" evidence="1">
    <location>
        <begin position="223"/>
        <end position="286"/>
    </location>
</feature>
<evidence type="ECO:0000313" key="4">
    <source>
        <dbReference type="WBParaSite" id="Gr19_v10_g5435.t1"/>
    </source>
</evidence>
<dbReference type="AlphaFoldDB" id="A0A914HZD9"/>
<feature type="region of interest" description="Disordered" evidence="1">
    <location>
        <begin position="150"/>
        <end position="206"/>
    </location>
</feature>
<feature type="signal peptide" evidence="2">
    <location>
        <begin position="1"/>
        <end position="24"/>
    </location>
</feature>
<accession>A0A914HZD9</accession>
<sequence length="612" mass="69663">MKSSLWSIFITVFLLSVVAEFALSAKAFSSGQLANEVAKAFLNSVNTWDSTIFGIGNKDGENRYKINLDSLDKLKNKFRVPMPAGQGLEKLLKSQRVDPVKENIGTKGSERVLMPSKLMELMEKLGNVLVTDKTLRGKIDKYEKKKADEAAKRAAAMPKKVDPQATAKRRTWVAKNDGSDSDKGKDSPTREIRVTTTKQKVWMETDADTPRWRSRLTFSRKNERQKSWLESDSEDESPTEVRSRRRSRVQILDDNSDEARPGWRRSPTPFSRSASPNVRWTSRTTTTTSWVDEDNVERRRKVQFGEVSVVSSPEETRQQRVTEVERRTENVLILKLDFMDSSEFLDKVSNYFGSLGAARKDEGGVQRMCFALKNLDPKHDKLNAVLGTPSVANFFGEFKKALNDVGLNNQAELRLVQKSNSCAFDLALIFALAQVTKDLLSKLKAERMVPTEELDDSKTELVKGAERSTEVDRRVEAATEIEEQLKTLEKVRLTDATVTDAIGKVMAQLKRVARDSQTPEQRSLRTLQIYWDALMKKDTHWQIRKAMTNLEKCQADSEGSTNGLKTCMETVMGTVGKYIDDVDDWFKTNKPIDMEDWNWLVDIQFLIRWKSI</sequence>
<dbReference type="Proteomes" id="UP000887572">
    <property type="component" value="Unplaced"/>
</dbReference>
<evidence type="ECO:0000256" key="1">
    <source>
        <dbReference type="SAM" id="MobiDB-lite"/>
    </source>
</evidence>
<keyword evidence="3" id="KW-1185">Reference proteome</keyword>
<evidence type="ECO:0000313" key="3">
    <source>
        <dbReference type="Proteomes" id="UP000887572"/>
    </source>
</evidence>
<dbReference type="WBParaSite" id="Gr19_v10_g5435.t1">
    <property type="protein sequence ID" value="Gr19_v10_g5435.t1"/>
    <property type="gene ID" value="Gr19_v10_g5435"/>
</dbReference>
<name>A0A914HZD9_GLORO</name>
<evidence type="ECO:0000256" key="2">
    <source>
        <dbReference type="SAM" id="SignalP"/>
    </source>
</evidence>
<protein>
    <submittedName>
        <fullName evidence="4">Uncharacterized protein</fullName>
    </submittedName>
</protein>
<feature type="compositionally biased region" description="Basic and acidic residues" evidence="1">
    <location>
        <begin position="177"/>
        <end position="193"/>
    </location>
</feature>
<feature type="chain" id="PRO_5036673853" evidence="2">
    <location>
        <begin position="25"/>
        <end position="612"/>
    </location>
</feature>
<proteinExistence type="predicted"/>
<reference evidence="4" key="1">
    <citation type="submission" date="2022-11" db="UniProtKB">
        <authorList>
            <consortium name="WormBaseParasite"/>
        </authorList>
    </citation>
    <scope>IDENTIFICATION</scope>
</reference>